<dbReference type="OrthoDB" id="5295702at2"/>
<dbReference type="InterPro" id="IPR036291">
    <property type="entry name" value="NAD(P)-bd_dom_sf"/>
</dbReference>
<accession>A0A4V1PT07</accession>
<dbReference type="PANTHER" id="PTHR43000">
    <property type="entry name" value="DTDP-D-GLUCOSE 4,6-DEHYDRATASE-RELATED"/>
    <property type="match status" value="1"/>
</dbReference>
<evidence type="ECO:0000259" key="3">
    <source>
        <dbReference type="Pfam" id="PF01370"/>
    </source>
</evidence>
<reference evidence="4 5" key="1">
    <citation type="submission" date="2018-08" db="EMBL/GenBank/DDBJ databases">
        <title>Mountain-cultivated ginseng endophyte, Burkholderia stabilis and its activity against ginseng root rot disease.</title>
        <authorList>
            <person name="Tapan Kumar M."/>
            <person name="Bae H."/>
            <person name="Shanmugam G."/>
            <person name="Jeon J."/>
        </authorList>
    </citation>
    <scope>NUCLEOTIDE SEQUENCE [LARGE SCALE GENOMIC DNA]</scope>
    <source>
        <strain evidence="4 5">EB159</strain>
    </source>
</reference>
<gene>
    <name evidence="4" type="ORF">D1006_11680</name>
</gene>
<comment type="similarity">
    <text evidence="2">Belongs to the NAD(P)-dependent epimerase/dehydratase family.</text>
</comment>
<sequence>MASILVTGATGFVGRHLVRQLQELGHDVVGTTTRGGDGAEVCDLRDRDRVHEVVRAADPEVVIHLAALSSVTLGATLEYYETNLVGTENLLQAVDALGSRRRFIFVSTAGVYGNQKTSLLSEDLAPLPVSHYGISKFACERVVANFGDRHDITIARPFNLIGVGQSGNFIVPKLVQHFARREPSIRLGRLEPVRDYIDVHACCDILARLIGQSASYGEVVNICSGRGTSVQELLDVITDICGHQIEVVAAPEFMRANEVFRLLGSTEKLDRLLPERQPLQPITNVMREMLAAASEDALR</sequence>
<comment type="caution">
    <text evidence="4">The sequence shown here is derived from an EMBL/GenBank/DDBJ whole genome shotgun (WGS) entry which is preliminary data.</text>
</comment>
<evidence type="ECO:0000256" key="2">
    <source>
        <dbReference type="ARBA" id="ARBA00007637"/>
    </source>
</evidence>
<organism evidence="4 5">
    <name type="scientific">Burkholderia stabilis</name>
    <dbReference type="NCBI Taxonomy" id="95485"/>
    <lineage>
        <taxon>Bacteria</taxon>
        <taxon>Pseudomonadati</taxon>
        <taxon>Pseudomonadota</taxon>
        <taxon>Betaproteobacteria</taxon>
        <taxon>Burkholderiales</taxon>
        <taxon>Burkholderiaceae</taxon>
        <taxon>Burkholderia</taxon>
        <taxon>Burkholderia cepacia complex</taxon>
    </lineage>
</organism>
<evidence type="ECO:0000313" key="5">
    <source>
        <dbReference type="Proteomes" id="UP000289650"/>
    </source>
</evidence>
<evidence type="ECO:0000256" key="1">
    <source>
        <dbReference type="ARBA" id="ARBA00005125"/>
    </source>
</evidence>
<feature type="domain" description="NAD-dependent epimerase/dehydratase" evidence="3">
    <location>
        <begin position="4"/>
        <end position="223"/>
    </location>
</feature>
<dbReference type="InterPro" id="IPR001509">
    <property type="entry name" value="Epimerase_deHydtase"/>
</dbReference>
<proteinExistence type="inferred from homology"/>
<dbReference type="Gene3D" id="3.40.50.720">
    <property type="entry name" value="NAD(P)-binding Rossmann-like Domain"/>
    <property type="match status" value="1"/>
</dbReference>
<comment type="pathway">
    <text evidence="1">Bacterial outer membrane biogenesis; LPS O-antigen biosynthesis.</text>
</comment>
<dbReference type="AlphaFoldDB" id="A0A4V1PT07"/>
<evidence type="ECO:0000313" key="4">
    <source>
        <dbReference type="EMBL" id="RXV72934.1"/>
    </source>
</evidence>
<protein>
    <submittedName>
        <fullName evidence="4">NAD-dependent epimerase/dehydratase family protein</fullName>
    </submittedName>
</protein>
<dbReference type="Gene3D" id="3.90.25.10">
    <property type="entry name" value="UDP-galactose 4-epimerase, domain 1"/>
    <property type="match status" value="1"/>
</dbReference>
<dbReference type="EMBL" id="QWEX01000001">
    <property type="protein sequence ID" value="RXV72934.1"/>
    <property type="molecule type" value="Genomic_DNA"/>
</dbReference>
<dbReference type="Proteomes" id="UP000289650">
    <property type="component" value="Unassembled WGS sequence"/>
</dbReference>
<dbReference type="Pfam" id="PF01370">
    <property type="entry name" value="Epimerase"/>
    <property type="match status" value="1"/>
</dbReference>
<dbReference type="RefSeq" id="WP_129513791.1">
    <property type="nucleotide sequence ID" value="NZ_QWEX01000001.1"/>
</dbReference>
<name>A0A4V1PT07_9BURK</name>
<dbReference type="SUPFAM" id="SSF51735">
    <property type="entry name" value="NAD(P)-binding Rossmann-fold domains"/>
    <property type="match status" value="1"/>
</dbReference>